<dbReference type="InterPro" id="IPR013709">
    <property type="entry name" value="2-isopropylmalate_synth_dimer"/>
</dbReference>
<keyword evidence="3" id="KW-0028">Amino-acid biosynthesis</keyword>
<keyword evidence="4" id="KW-0412">Isoleucine biosynthesis</keyword>
<keyword evidence="5 9" id="KW-0808">Transferase</keyword>
<evidence type="ECO:0000256" key="1">
    <source>
        <dbReference type="ARBA" id="ARBA00004743"/>
    </source>
</evidence>
<evidence type="ECO:0000256" key="9">
    <source>
        <dbReference type="RuleBase" id="RU003523"/>
    </source>
</evidence>
<evidence type="ECO:0000256" key="7">
    <source>
        <dbReference type="ARBA" id="ARBA00048263"/>
    </source>
</evidence>
<comment type="catalytic activity">
    <reaction evidence="7">
        <text>pyruvate + acetyl-CoA + H2O = (3R)-citramalate + CoA + H(+)</text>
        <dbReference type="Rhea" id="RHEA:19045"/>
        <dbReference type="ChEBI" id="CHEBI:15361"/>
        <dbReference type="ChEBI" id="CHEBI:15377"/>
        <dbReference type="ChEBI" id="CHEBI:15378"/>
        <dbReference type="ChEBI" id="CHEBI:30934"/>
        <dbReference type="ChEBI" id="CHEBI:57287"/>
        <dbReference type="ChEBI" id="CHEBI:57288"/>
        <dbReference type="EC" id="2.3.3.21"/>
    </reaction>
</comment>
<accession>A0A397RQ21</accession>
<dbReference type="InterPro" id="IPR036230">
    <property type="entry name" value="LeuA_allosteric_dom_sf"/>
</dbReference>
<dbReference type="Gene3D" id="3.20.20.70">
    <property type="entry name" value="Aldolase class I"/>
    <property type="match status" value="1"/>
</dbReference>
<dbReference type="Gene3D" id="3.30.160.270">
    <property type="match status" value="1"/>
</dbReference>
<dbReference type="InterPro" id="IPR002034">
    <property type="entry name" value="AIPM/Hcit_synth_CS"/>
</dbReference>
<dbReference type="PANTHER" id="PTHR43538:SF1">
    <property type="entry name" value="(R)-CITRAMALATE SYNTHASE"/>
    <property type="match status" value="1"/>
</dbReference>
<dbReference type="Gene3D" id="1.10.238.260">
    <property type="match status" value="1"/>
</dbReference>
<keyword evidence="12" id="KW-1185">Reference proteome</keyword>
<dbReference type="FunCoup" id="A0A397RQ21">
    <property type="interactions" value="282"/>
</dbReference>
<dbReference type="PROSITE" id="PS50991">
    <property type="entry name" value="PYR_CT"/>
    <property type="match status" value="1"/>
</dbReference>
<dbReference type="GO" id="GO:0043714">
    <property type="term" value="F:(R)-citramalate synthase activity"/>
    <property type="evidence" value="ECO:0007669"/>
    <property type="project" value="UniProtKB-UniRule"/>
</dbReference>
<dbReference type="SUPFAM" id="SSF110921">
    <property type="entry name" value="2-isopropylmalate synthase LeuA, allosteric (dimerisation) domain"/>
    <property type="match status" value="1"/>
</dbReference>
<dbReference type="UniPathway" id="UPA00047">
    <property type="reaction ID" value="UER00066"/>
</dbReference>
<dbReference type="PROSITE" id="PS00816">
    <property type="entry name" value="AIPM_HOMOCIT_SYNTH_2"/>
    <property type="match status" value="1"/>
</dbReference>
<organism evidence="11 12">
    <name type="scientific">Anaeroplasma bactoclasticum</name>
    <dbReference type="NCBI Taxonomy" id="2088"/>
    <lineage>
        <taxon>Bacteria</taxon>
        <taxon>Bacillati</taxon>
        <taxon>Mycoplasmatota</taxon>
        <taxon>Mollicutes</taxon>
        <taxon>Anaeroplasmatales</taxon>
        <taxon>Anaeroplasmataceae</taxon>
        <taxon>Anaeroplasma</taxon>
    </lineage>
</organism>
<dbReference type="PROSITE" id="PS00815">
    <property type="entry name" value="AIPM_HOMOCIT_SYNTH_1"/>
    <property type="match status" value="1"/>
</dbReference>
<dbReference type="SMART" id="SM00917">
    <property type="entry name" value="LeuA_dimer"/>
    <property type="match status" value="1"/>
</dbReference>
<evidence type="ECO:0000259" key="10">
    <source>
        <dbReference type="PROSITE" id="PS50991"/>
    </source>
</evidence>
<dbReference type="Pfam" id="PF00682">
    <property type="entry name" value="HMGL-like"/>
    <property type="match status" value="1"/>
</dbReference>
<sequence length="523" mass="57234">MRAKIFDSTLRDGAQAEGISFLVGDKIKIAKALDELGVDFIEAGNPGSNQKDMEFFHVAKGLTFKHSKLVAFGSTRRCNGEASSDANLLALLEAGTDYVCIFGKSWDFHVTQIINTTLEENLLMIKDSIRFLISKGKHVFFDAEHFFDGYKSNKEYAIKALQAAEEAGAECLVLCDTNGGTFPDEMVEIIKDVKKNVHTELGIHAHNDSGMAISLSVLAVLNGVTQVQGTFLGYGERCGNANLSAIIANLELKRNVKCLPDGNIKDLTNTARVVAEISNFKLLSTLPYVGETAFAHKAGMHVDGVFKNSKSFEHISPDLVGNERKFLISEVAGKATVLAKIEKIYPNVEKNDPRLSMIIQRIKDLEYLGYQFEGADASFELIVHKTFGAFKPFFEVLDFKTIGEGPSKANLHSSAAIIKVSVEGIEEITAANGDGPVDALNEALRKAIGRFYPILNMVHLSDYKVRILDGKESATAAKTRVLIESTDGASTWSTVGVSKDIIEASFKALIDSIEYKLFKENNK</sequence>
<dbReference type="PANTHER" id="PTHR43538">
    <property type="entry name" value="ALPHA-IPM SYNTHASE/HOMOCITRATE SYNTHASE"/>
    <property type="match status" value="1"/>
</dbReference>
<evidence type="ECO:0000256" key="8">
    <source>
        <dbReference type="NCBIfam" id="TIGR00977"/>
    </source>
</evidence>
<comment type="pathway">
    <text evidence="1">Amino-acid biosynthesis; L-isoleucine biosynthesis; 2-oxobutanoate from pyruvate: step 1/3.</text>
</comment>
<dbReference type="AlphaFoldDB" id="A0A397RQ21"/>
<proteinExistence type="inferred from homology"/>
<dbReference type="CDD" id="cd07941">
    <property type="entry name" value="DRE_TIM_LeuA3"/>
    <property type="match status" value="1"/>
</dbReference>
<dbReference type="Proteomes" id="UP000266506">
    <property type="component" value="Unassembled WGS sequence"/>
</dbReference>
<dbReference type="GO" id="GO:0003852">
    <property type="term" value="F:2-isopropylmalate synthase activity"/>
    <property type="evidence" value="ECO:0007669"/>
    <property type="project" value="InterPro"/>
</dbReference>
<dbReference type="Pfam" id="PF08502">
    <property type="entry name" value="LeuA_dimer"/>
    <property type="match status" value="1"/>
</dbReference>
<comment type="caution">
    <text evidence="11">The sequence shown here is derived from an EMBL/GenBank/DDBJ whole genome shotgun (WGS) entry which is preliminary data.</text>
</comment>
<dbReference type="SUPFAM" id="SSF51569">
    <property type="entry name" value="Aldolase"/>
    <property type="match status" value="1"/>
</dbReference>
<evidence type="ECO:0000256" key="5">
    <source>
        <dbReference type="ARBA" id="ARBA00022679"/>
    </source>
</evidence>
<keyword evidence="6" id="KW-0100">Branched-chain amino acid biosynthesis</keyword>
<dbReference type="InterPro" id="IPR013785">
    <property type="entry name" value="Aldolase_TIM"/>
</dbReference>
<reference evidence="11 12" key="1">
    <citation type="submission" date="2018-08" db="EMBL/GenBank/DDBJ databases">
        <title>Genomic Encyclopedia of Archaeal and Bacterial Type Strains, Phase II (KMG-II): from individual species to whole genera.</title>
        <authorList>
            <person name="Goeker M."/>
        </authorList>
    </citation>
    <scope>NUCLEOTIDE SEQUENCE [LARGE SCALE GENOMIC DNA]</scope>
    <source>
        <strain evidence="11 12">ATCC 27112</strain>
    </source>
</reference>
<protein>
    <recommendedName>
        <fullName evidence="8">Citramalate synthase</fullName>
        <ecNumber evidence="8">2.3.3.21</ecNumber>
    </recommendedName>
</protein>
<gene>
    <name evidence="11" type="ORF">EI71_01095</name>
</gene>
<dbReference type="InParanoid" id="A0A397RQ21"/>
<dbReference type="NCBIfam" id="TIGR00977">
    <property type="entry name" value="citramal_synth"/>
    <property type="match status" value="1"/>
</dbReference>
<evidence type="ECO:0000256" key="6">
    <source>
        <dbReference type="ARBA" id="ARBA00023304"/>
    </source>
</evidence>
<dbReference type="EC" id="2.3.3.21" evidence="8"/>
<evidence type="ECO:0000313" key="11">
    <source>
        <dbReference type="EMBL" id="RIA75798.1"/>
    </source>
</evidence>
<dbReference type="InterPro" id="IPR054691">
    <property type="entry name" value="LeuA/HCS_post-cat"/>
</dbReference>
<dbReference type="InterPro" id="IPR000891">
    <property type="entry name" value="PYR_CT"/>
</dbReference>
<evidence type="ECO:0000256" key="3">
    <source>
        <dbReference type="ARBA" id="ARBA00022605"/>
    </source>
</evidence>
<comment type="similarity">
    <text evidence="2 9">Belongs to the alpha-IPM synthase/homocitrate synthase family.</text>
</comment>
<dbReference type="GO" id="GO:0009098">
    <property type="term" value="P:L-leucine biosynthetic process"/>
    <property type="evidence" value="ECO:0007669"/>
    <property type="project" value="InterPro"/>
</dbReference>
<evidence type="ECO:0000313" key="12">
    <source>
        <dbReference type="Proteomes" id="UP000266506"/>
    </source>
</evidence>
<dbReference type="EMBL" id="QXEV01000010">
    <property type="protein sequence ID" value="RIA75798.1"/>
    <property type="molecule type" value="Genomic_DNA"/>
</dbReference>
<name>A0A397RQ21_9MOLU</name>
<evidence type="ECO:0000256" key="4">
    <source>
        <dbReference type="ARBA" id="ARBA00022624"/>
    </source>
</evidence>
<dbReference type="Pfam" id="PF22617">
    <property type="entry name" value="HCS_D2"/>
    <property type="match status" value="1"/>
</dbReference>
<feature type="domain" description="Pyruvate carboxyltransferase" evidence="10">
    <location>
        <begin position="3"/>
        <end position="268"/>
    </location>
</feature>
<evidence type="ECO:0000256" key="2">
    <source>
        <dbReference type="ARBA" id="ARBA00006154"/>
    </source>
</evidence>
<dbReference type="GO" id="GO:0009097">
    <property type="term" value="P:isoleucine biosynthetic process"/>
    <property type="evidence" value="ECO:0007669"/>
    <property type="project" value="UniProtKB-UniRule"/>
</dbReference>
<dbReference type="InterPro" id="IPR005675">
    <property type="entry name" value="Citramal_synthase"/>
</dbReference>